<feature type="transmembrane region" description="Helical" evidence="6">
    <location>
        <begin position="166"/>
        <end position="183"/>
    </location>
</feature>
<evidence type="ECO:0000313" key="7">
    <source>
        <dbReference type="EMBL" id="KAG2444761.1"/>
    </source>
</evidence>
<feature type="transmembrane region" description="Helical" evidence="6">
    <location>
        <begin position="66"/>
        <end position="88"/>
    </location>
</feature>
<comment type="subcellular location">
    <subcellularLocation>
        <location evidence="1">Membrane</location>
        <topology evidence="1">Multi-pass membrane protein</topology>
    </subcellularLocation>
</comment>
<feature type="region of interest" description="Disordered" evidence="5">
    <location>
        <begin position="308"/>
        <end position="328"/>
    </location>
</feature>
<protein>
    <submittedName>
        <fullName evidence="7">Uncharacterized protein</fullName>
    </submittedName>
</protein>
<feature type="compositionally biased region" description="Low complexity" evidence="5">
    <location>
        <begin position="309"/>
        <end position="322"/>
    </location>
</feature>
<dbReference type="Proteomes" id="UP000650467">
    <property type="component" value="Unassembled WGS sequence"/>
</dbReference>
<dbReference type="Pfam" id="PF07264">
    <property type="entry name" value="EI24"/>
    <property type="match status" value="1"/>
</dbReference>
<gene>
    <name evidence="7" type="ORF">HXX76_001505</name>
</gene>
<evidence type="ECO:0000256" key="3">
    <source>
        <dbReference type="ARBA" id="ARBA00022989"/>
    </source>
</evidence>
<name>A0A835WCA6_CHLIN</name>
<keyword evidence="8" id="KW-1185">Reference proteome</keyword>
<keyword evidence="2 6" id="KW-0812">Transmembrane</keyword>
<feature type="transmembrane region" description="Helical" evidence="6">
    <location>
        <begin position="37"/>
        <end position="59"/>
    </location>
</feature>
<sequence>MLRNAVVLWWMGVREALAVHRCIVFLVLDESKALGKAVLHCFILNGAILLGSILAWDYGLQPAVGWLLRVLVAPVLGSAAAGGGRWLLGAAFQALWLAPVYLVTMLVSCGIYNDVAKHAYLIKMRQQQAGAGGGSKAASAGGAGGGSGAGAGAGAGGGLEDAAQELYRVVLFCIFFAEVSVVGKVPYVGYGLNVLALSWLYAYYCFDYKWGLQGVRLTERLGYFERRWAFFAGFGLPMAMSTVLLSFYPGAAVLAVLFPIYILVACDCDVNAAHDRVIGPGGAAQLRHLPIFALALWPTQHVVQLVTGSSNSNRSRSRAASRPNERLGVGAGAGMGAAGADGHGGVAHAYR</sequence>
<dbReference type="PANTHER" id="PTHR21389:SF0">
    <property type="entry name" value="ETOPOSIDE-INDUCED PROTEIN 2.4 HOMOLOG"/>
    <property type="match status" value="1"/>
</dbReference>
<dbReference type="InterPro" id="IPR059112">
    <property type="entry name" value="CysZ/EI24"/>
</dbReference>
<dbReference type="EMBL" id="JAEHOC010000002">
    <property type="protein sequence ID" value="KAG2444761.1"/>
    <property type="molecule type" value="Genomic_DNA"/>
</dbReference>
<evidence type="ECO:0000256" key="6">
    <source>
        <dbReference type="SAM" id="Phobius"/>
    </source>
</evidence>
<organism evidence="7 8">
    <name type="scientific">Chlamydomonas incerta</name>
    <dbReference type="NCBI Taxonomy" id="51695"/>
    <lineage>
        <taxon>Eukaryota</taxon>
        <taxon>Viridiplantae</taxon>
        <taxon>Chlorophyta</taxon>
        <taxon>core chlorophytes</taxon>
        <taxon>Chlorophyceae</taxon>
        <taxon>CS clade</taxon>
        <taxon>Chlamydomonadales</taxon>
        <taxon>Chlamydomonadaceae</taxon>
        <taxon>Chlamydomonas</taxon>
    </lineage>
</organism>
<dbReference type="GO" id="GO:0016020">
    <property type="term" value="C:membrane"/>
    <property type="evidence" value="ECO:0007669"/>
    <property type="project" value="UniProtKB-SubCell"/>
</dbReference>
<accession>A0A835WCA6</accession>
<dbReference type="PANTHER" id="PTHR21389">
    <property type="entry name" value="P53 INDUCED PROTEIN"/>
    <property type="match status" value="1"/>
</dbReference>
<comment type="caution">
    <text evidence="7">The sequence shown here is derived from an EMBL/GenBank/DDBJ whole genome shotgun (WGS) entry which is preliminary data.</text>
</comment>
<dbReference type="OrthoDB" id="266518at2759"/>
<evidence type="ECO:0000256" key="5">
    <source>
        <dbReference type="SAM" id="MobiDB-lite"/>
    </source>
</evidence>
<evidence type="ECO:0000256" key="2">
    <source>
        <dbReference type="ARBA" id="ARBA00022692"/>
    </source>
</evidence>
<evidence type="ECO:0000256" key="1">
    <source>
        <dbReference type="ARBA" id="ARBA00004141"/>
    </source>
</evidence>
<feature type="transmembrane region" description="Helical" evidence="6">
    <location>
        <begin position="228"/>
        <end position="261"/>
    </location>
</feature>
<keyword evidence="4 6" id="KW-0472">Membrane</keyword>
<dbReference type="AlphaFoldDB" id="A0A835WCA6"/>
<keyword evidence="3 6" id="KW-1133">Transmembrane helix</keyword>
<proteinExistence type="predicted"/>
<reference evidence="7" key="1">
    <citation type="journal article" date="2020" name="bioRxiv">
        <title>Comparative genomics of Chlamydomonas.</title>
        <authorList>
            <person name="Craig R.J."/>
            <person name="Hasan A.R."/>
            <person name="Ness R.W."/>
            <person name="Keightley P.D."/>
        </authorList>
    </citation>
    <scope>NUCLEOTIDE SEQUENCE</scope>
    <source>
        <strain evidence="7">SAG 7.73</strain>
    </source>
</reference>
<dbReference type="GO" id="GO:0005783">
    <property type="term" value="C:endoplasmic reticulum"/>
    <property type="evidence" value="ECO:0007669"/>
    <property type="project" value="TreeGrafter"/>
</dbReference>
<dbReference type="GO" id="GO:0016236">
    <property type="term" value="P:macroautophagy"/>
    <property type="evidence" value="ECO:0007669"/>
    <property type="project" value="TreeGrafter"/>
</dbReference>
<evidence type="ECO:0000256" key="4">
    <source>
        <dbReference type="ARBA" id="ARBA00023136"/>
    </source>
</evidence>
<evidence type="ECO:0000313" key="8">
    <source>
        <dbReference type="Proteomes" id="UP000650467"/>
    </source>
</evidence>
<feature type="transmembrane region" description="Helical" evidence="6">
    <location>
        <begin position="94"/>
        <end position="115"/>
    </location>
</feature>